<evidence type="ECO:0000313" key="1">
    <source>
        <dbReference type="EMBL" id="GAF96477.1"/>
    </source>
</evidence>
<dbReference type="AlphaFoldDB" id="X0U801"/>
<organism evidence="1">
    <name type="scientific">marine sediment metagenome</name>
    <dbReference type="NCBI Taxonomy" id="412755"/>
    <lineage>
        <taxon>unclassified sequences</taxon>
        <taxon>metagenomes</taxon>
        <taxon>ecological metagenomes</taxon>
    </lineage>
</organism>
<gene>
    <name evidence="1" type="ORF">S01H1_21652</name>
</gene>
<sequence>MEDLKTIITKLVDLLKEDISEYYKMYESYLIDLILSKNINISSNIDLDEEKDTINNILSIIAVTNSAFITIGVSKSKLTGDLKLSQDFFEENKSIFSNYLSFLQLGLKDYINKHLFIIILDYLFDDNNNVIENLDLFDLLPHEFRNKLTKFREESKISGKVKKHLKIFNNEMLKYFNPSILVFKVEDLQIEYPMETISEEDILKKLQEARQENIEALTHT</sequence>
<comment type="caution">
    <text evidence="1">The sequence shown here is derived from an EMBL/GenBank/DDBJ whole genome shotgun (WGS) entry which is preliminary data.</text>
</comment>
<reference evidence="1" key="1">
    <citation type="journal article" date="2014" name="Front. Microbiol.">
        <title>High frequency of phylogenetically diverse reductive dehalogenase-homologous genes in deep subseafloor sedimentary metagenomes.</title>
        <authorList>
            <person name="Kawai M."/>
            <person name="Futagami T."/>
            <person name="Toyoda A."/>
            <person name="Takaki Y."/>
            <person name="Nishi S."/>
            <person name="Hori S."/>
            <person name="Arai W."/>
            <person name="Tsubouchi T."/>
            <person name="Morono Y."/>
            <person name="Uchiyama I."/>
            <person name="Ito T."/>
            <person name="Fujiyama A."/>
            <person name="Inagaki F."/>
            <person name="Takami H."/>
        </authorList>
    </citation>
    <scope>NUCLEOTIDE SEQUENCE</scope>
    <source>
        <strain evidence="1">Expedition CK06-06</strain>
    </source>
</reference>
<accession>X0U801</accession>
<name>X0U801_9ZZZZ</name>
<feature type="non-terminal residue" evidence="1">
    <location>
        <position position="220"/>
    </location>
</feature>
<protein>
    <submittedName>
        <fullName evidence="1">Uncharacterized protein</fullName>
    </submittedName>
</protein>
<proteinExistence type="predicted"/>
<dbReference type="EMBL" id="BARS01012046">
    <property type="protein sequence ID" value="GAF96477.1"/>
    <property type="molecule type" value="Genomic_DNA"/>
</dbReference>